<dbReference type="STRING" id="50990.A0A4Y7Q513"/>
<dbReference type="EMBL" id="ML170175">
    <property type="protein sequence ID" value="TDL22298.1"/>
    <property type="molecule type" value="Genomic_DNA"/>
</dbReference>
<dbReference type="AlphaFoldDB" id="A0A4Y7Q513"/>
<reference evidence="3 4" key="1">
    <citation type="submission" date="2018-06" db="EMBL/GenBank/DDBJ databases">
        <title>A transcriptomic atlas of mushroom development highlights an independent origin of complex multicellularity.</title>
        <authorList>
            <consortium name="DOE Joint Genome Institute"/>
            <person name="Krizsan K."/>
            <person name="Almasi E."/>
            <person name="Merenyi Z."/>
            <person name="Sahu N."/>
            <person name="Viragh M."/>
            <person name="Koszo T."/>
            <person name="Mondo S."/>
            <person name="Kiss B."/>
            <person name="Balint B."/>
            <person name="Kues U."/>
            <person name="Barry K."/>
            <person name="Hegedus J.C."/>
            <person name="Henrissat B."/>
            <person name="Johnson J."/>
            <person name="Lipzen A."/>
            <person name="Ohm R."/>
            <person name="Nagy I."/>
            <person name="Pangilinan J."/>
            <person name="Yan J."/>
            <person name="Xiong Y."/>
            <person name="Grigoriev I.V."/>
            <person name="Hibbett D.S."/>
            <person name="Nagy L.G."/>
        </authorList>
    </citation>
    <scope>NUCLEOTIDE SEQUENCE [LARGE SCALE GENOMIC DNA]</scope>
    <source>
        <strain evidence="3 4">SZMC22713</strain>
    </source>
</reference>
<feature type="region of interest" description="Disordered" evidence="1">
    <location>
        <begin position="1"/>
        <end position="81"/>
    </location>
</feature>
<proteinExistence type="predicted"/>
<name>A0A4Y7Q513_9AGAM</name>
<protein>
    <recommendedName>
        <fullName evidence="2">F-box domain-containing protein</fullName>
    </recommendedName>
</protein>
<feature type="domain" description="F-box" evidence="2">
    <location>
        <begin position="127"/>
        <end position="176"/>
    </location>
</feature>
<feature type="compositionally biased region" description="Polar residues" evidence="1">
    <location>
        <begin position="71"/>
        <end position="80"/>
    </location>
</feature>
<organism evidence="3 4">
    <name type="scientific">Rickenella mellea</name>
    <dbReference type="NCBI Taxonomy" id="50990"/>
    <lineage>
        <taxon>Eukaryota</taxon>
        <taxon>Fungi</taxon>
        <taxon>Dikarya</taxon>
        <taxon>Basidiomycota</taxon>
        <taxon>Agaricomycotina</taxon>
        <taxon>Agaricomycetes</taxon>
        <taxon>Hymenochaetales</taxon>
        <taxon>Rickenellaceae</taxon>
        <taxon>Rickenella</taxon>
    </lineage>
</organism>
<dbReference type="OrthoDB" id="3260441at2759"/>
<dbReference type="SMART" id="SM00256">
    <property type="entry name" value="FBOX"/>
    <property type="match status" value="1"/>
</dbReference>
<evidence type="ECO:0000259" key="2">
    <source>
        <dbReference type="PROSITE" id="PS50181"/>
    </source>
</evidence>
<evidence type="ECO:0000256" key="1">
    <source>
        <dbReference type="SAM" id="MobiDB-lite"/>
    </source>
</evidence>
<evidence type="ECO:0000313" key="3">
    <source>
        <dbReference type="EMBL" id="TDL22298.1"/>
    </source>
</evidence>
<dbReference type="Pfam" id="PF00646">
    <property type="entry name" value="F-box"/>
    <property type="match status" value="1"/>
</dbReference>
<feature type="compositionally biased region" description="Polar residues" evidence="1">
    <location>
        <begin position="1"/>
        <end position="11"/>
    </location>
</feature>
<dbReference type="InterPro" id="IPR036047">
    <property type="entry name" value="F-box-like_dom_sf"/>
</dbReference>
<evidence type="ECO:0000313" key="4">
    <source>
        <dbReference type="Proteomes" id="UP000294933"/>
    </source>
</evidence>
<sequence>MVATRKSTGSLPTPKYQSLRECDEDDNGSDDDHQDPGSSTDPGRPQKRAKLQGSDSESDWSSDEHVYAPRQSKSPRNSAANEPVNKSIWYAGCMDKAIIGEKSKINYVPLKEKKKPTGRKGRNQGKLALLLTMPMDIFCEISGHMSPIDILHLARTSESLRDLLMSKKSRPIWRAAQQNLGLPDCPPDICEPQYARLLFEKECHACGAPRIHKEDYALRVRLCKGCMGLNVIRGTTLAKPYGTRVQKDLRIYRLVPYYRSDTCRHRDMVGDSERKALRYFKPDFEKALDIYLSLARNPASQEQFVKDREELLAKVHQHAVAIDSWFMNEANKRNQQHYASQCSRKESIEAKLRELGYGDADVNPPRAYLGHYSSEWHSLLYQPRELTPQIWKRIQPRLEAIILERREDTIKRDRQERSDARRREFLNYFNVYMQTYPPAGDAIFHPNYADILQASAINAIVSYDDWNRKLTPSIWKTFAPSLPALIKDHKARLEGVCAARLREALQNGQDAGHVHPEILTPVDSDALLRRATSFFSCKSCYHREPLAYPQMLNHHHFRFDPLPYAPTNAKPWSDEDLRCISDVLTIAKGLLVNLNMSPTTTMAHMESLGKCFTCKCCERESNIKMTWDTLVCAYHSAKLSTELISSGSPLPPRKEVFRHNSATRQCIIHHISE</sequence>
<accession>A0A4Y7Q513</accession>
<dbReference type="PROSITE" id="PS50181">
    <property type="entry name" value="FBOX"/>
    <property type="match status" value="1"/>
</dbReference>
<dbReference type="SUPFAM" id="SSF81383">
    <property type="entry name" value="F-box domain"/>
    <property type="match status" value="1"/>
</dbReference>
<dbReference type="VEuPathDB" id="FungiDB:BD410DRAFT_256420"/>
<keyword evidence="4" id="KW-1185">Reference proteome</keyword>
<gene>
    <name evidence="3" type="ORF">BD410DRAFT_256420</name>
</gene>
<dbReference type="InterPro" id="IPR001810">
    <property type="entry name" value="F-box_dom"/>
</dbReference>
<dbReference type="Proteomes" id="UP000294933">
    <property type="component" value="Unassembled WGS sequence"/>
</dbReference>